<sequence>MRCSPMNSGEKLKFCLSLQNLTLFHLSTRIFSLLTELSLFNSGMLMCTRVQALNERMPAFLFLLFAFILKAHHPVCIWVITIPSFWSSRTYPPALIFGQFRPTQ</sequence>
<feature type="transmembrane region" description="Helical" evidence="1">
    <location>
        <begin position="60"/>
        <end position="80"/>
    </location>
</feature>
<evidence type="ECO:0000256" key="1">
    <source>
        <dbReference type="SAM" id="Phobius"/>
    </source>
</evidence>
<organism evidence="2 3">
    <name type="scientific">Rangifer tarandus platyrhynchus</name>
    <name type="common">Svalbard reindeer</name>
    <dbReference type="NCBI Taxonomy" id="3082113"/>
    <lineage>
        <taxon>Eukaryota</taxon>
        <taxon>Metazoa</taxon>
        <taxon>Chordata</taxon>
        <taxon>Craniata</taxon>
        <taxon>Vertebrata</taxon>
        <taxon>Euteleostomi</taxon>
        <taxon>Mammalia</taxon>
        <taxon>Eutheria</taxon>
        <taxon>Laurasiatheria</taxon>
        <taxon>Artiodactyla</taxon>
        <taxon>Ruminantia</taxon>
        <taxon>Pecora</taxon>
        <taxon>Cervidae</taxon>
        <taxon>Odocoileinae</taxon>
        <taxon>Rangifer</taxon>
    </lineage>
</organism>
<gene>
    <name evidence="2" type="ORF">MRATA1EN1_LOCUS22444</name>
</gene>
<accession>A0ABN8ZHT6</accession>
<reference evidence="2" key="1">
    <citation type="submission" date="2023-04" db="EMBL/GenBank/DDBJ databases">
        <authorList>
            <consortium name="ELIXIR-Norway"/>
        </authorList>
    </citation>
    <scope>NUCLEOTIDE SEQUENCE [LARGE SCALE GENOMIC DNA]</scope>
</reference>
<keyword evidence="3" id="KW-1185">Reference proteome</keyword>
<dbReference type="EMBL" id="OX460345">
    <property type="protein sequence ID" value="CAI9173482.1"/>
    <property type="molecule type" value="Genomic_DNA"/>
</dbReference>
<keyword evidence="1" id="KW-0812">Transmembrane</keyword>
<dbReference type="Proteomes" id="UP001176941">
    <property type="component" value="Chromosome 34"/>
</dbReference>
<protein>
    <submittedName>
        <fullName evidence="2">Uncharacterized protein</fullName>
    </submittedName>
</protein>
<evidence type="ECO:0000313" key="2">
    <source>
        <dbReference type="EMBL" id="CAI9173482.1"/>
    </source>
</evidence>
<keyword evidence="1" id="KW-1133">Transmembrane helix</keyword>
<evidence type="ECO:0000313" key="3">
    <source>
        <dbReference type="Proteomes" id="UP001176941"/>
    </source>
</evidence>
<keyword evidence="1" id="KW-0472">Membrane</keyword>
<proteinExistence type="predicted"/>
<name>A0ABN8ZHT6_RANTA</name>